<keyword evidence="6" id="KW-0175">Coiled coil</keyword>
<reference evidence="10 11" key="1">
    <citation type="journal article" date="2007" name="Proc. Natl. Acad. Sci. U.S.A.">
        <title>Characterization of a marine gammaproteobacterium capable of aerobic anoxygenic photosynthesis.</title>
        <authorList>
            <person name="Fuchs B.M."/>
            <person name="Spring S."/>
            <person name="Teeling H."/>
            <person name="Quast C."/>
            <person name="Wulf J."/>
            <person name="Schattenhofer M."/>
            <person name="Yan S."/>
            <person name="Ferriera S."/>
            <person name="Johnson J."/>
            <person name="Glockner F.O."/>
            <person name="Amann R."/>
        </authorList>
    </citation>
    <scope>NUCLEOTIDE SEQUENCE [LARGE SCALE GENOMIC DNA]</scope>
    <source>
        <strain evidence="10">KT71</strain>
    </source>
</reference>
<dbReference type="PANTHER" id="PTHR30386:SF26">
    <property type="entry name" value="TRANSPORT PROTEIN COMB"/>
    <property type="match status" value="1"/>
</dbReference>
<evidence type="ECO:0000256" key="2">
    <source>
        <dbReference type="ARBA" id="ARBA00009477"/>
    </source>
</evidence>
<dbReference type="eggNOG" id="COG1566">
    <property type="taxonomic scope" value="Bacteria"/>
</dbReference>
<dbReference type="Pfam" id="PF25963">
    <property type="entry name" value="Beta-barrel_AAEA"/>
    <property type="match status" value="1"/>
</dbReference>
<organism evidence="10 11">
    <name type="scientific">Congregibacter litoralis KT71</name>
    <dbReference type="NCBI Taxonomy" id="314285"/>
    <lineage>
        <taxon>Bacteria</taxon>
        <taxon>Pseudomonadati</taxon>
        <taxon>Pseudomonadota</taxon>
        <taxon>Gammaproteobacteria</taxon>
        <taxon>Cellvibrionales</taxon>
        <taxon>Halieaceae</taxon>
        <taxon>Congregibacter</taxon>
    </lineage>
</organism>
<dbReference type="PANTHER" id="PTHR30386">
    <property type="entry name" value="MEMBRANE FUSION SUBUNIT OF EMRAB-TOLC MULTIDRUG EFFLUX PUMP"/>
    <property type="match status" value="1"/>
</dbReference>
<dbReference type="OrthoDB" id="286173at2"/>
<name>A4A5W3_9GAMM</name>
<sequence>MSDSDTDTDQASTAAIKRTSWIVLALILGSLGWYLLSDRYAPYTSQARVQGYVIGVAPEVAGTITRVLVKNNQEVEEGDALFEIDTSQYQIALSRAESDLANAKSQVEAGNATVVSARANLTAAKANALRASQDYERLTRLRESDPGTLSVRRLESSKASLDQARAKVVAAESDIQRAIEQKGGDDESSNAILLSAQSAVEKARLDLENTVVRASSRGLITDLRADVGQYAGTGKPVMTLIAIHDLWINASFTENNLGHMKAGSSAEIVFDALPGEVFNGTVRNVGLGVSAGQAPAPGTLPSVSNSRDWLRQAQRFPVEVGFSMPDTALRNQLRIGGQASVMVYSDDARVLKVLGRIYIRLMSWLSYAY</sequence>
<dbReference type="Gene3D" id="1.10.287.470">
    <property type="entry name" value="Helix hairpin bin"/>
    <property type="match status" value="2"/>
</dbReference>
<evidence type="ECO:0000256" key="3">
    <source>
        <dbReference type="ARBA" id="ARBA00022692"/>
    </source>
</evidence>
<dbReference type="Gene3D" id="2.40.50.100">
    <property type="match status" value="1"/>
</dbReference>
<keyword evidence="11" id="KW-1185">Reference proteome</keyword>
<evidence type="ECO:0000256" key="5">
    <source>
        <dbReference type="ARBA" id="ARBA00023136"/>
    </source>
</evidence>
<dbReference type="RefSeq" id="WP_008292480.1">
    <property type="nucleotide sequence ID" value="NZ_CM002299.1"/>
</dbReference>
<evidence type="ECO:0000313" key="11">
    <source>
        <dbReference type="Proteomes" id="UP000019205"/>
    </source>
</evidence>
<dbReference type="InterPro" id="IPR050739">
    <property type="entry name" value="MFP"/>
</dbReference>
<protein>
    <submittedName>
        <fullName evidence="10">Multidrug resistance efflux pump</fullName>
    </submittedName>
</protein>
<dbReference type="GO" id="GO:0016020">
    <property type="term" value="C:membrane"/>
    <property type="evidence" value="ECO:0007669"/>
    <property type="project" value="UniProtKB-SubCell"/>
</dbReference>
<dbReference type="InterPro" id="IPR058625">
    <property type="entry name" value="MdtA-like_BSH"/>
</dbReference>
<accession>A4A5W3</accession>
<evidence type="ECO:0000256" key="7">
    <source>
        <dbReference type="SAM" id="Phobius"/>
    </source>
</evidence>
<gene>
    <name evidence="10" type="ORF">KT71_00495</name>
</gene>
<keyword evidence="4 7" id="KW-1133">Transmembrane helix</keyword>
<feature type="domain" description="p-hydroxybenzoic acid efflux pump subunit AaeA-like beta-barrel" evidence="9">
    <location>
        <begin position="247"/>
        <end position="343"/>
    </location>
</feature>
<proteinExistence type="inferred from homology"/>
<dbReference type="Gene3D" id="2.40.30.170">
    <property type="match status" value="1"/>
</dbReference>
<reference evidence="10 11" key="2">
    <citation type="journal article" date="2009" name="PLoS ONE">
        <title>The photosynthetic apparatus and its regulation in the aerobic gammaproteobacterium Congregibacter litoralis gen. nov., sp. nov.</title>
        <authorList>
            <person name="Spring S."/>
            <person name="Lunsdorf H."/>
            <person name="Fuchs B.M."/>
            <person name="Tindall B.J."/>
        </authorList>
    </citation>
    <scope>NUCLEOTIDE SEQUENCE [LARGE SCALE GENOMIC DNA]</scope>
    <source>
        <strain evidence="10">KT71</strain>
    </source>
</reference>
<dbReference type="EMBL" id="AAOA02000002">
    <property type="protein sequence ID" value="EAQ98410.1"/>
    <property type="molecule type" value="Genomic_DNA"/>
</dbReference>
<dbReference type="STRING" id="314285.KT71_00495"/>
<dbReference type="SUPFAM" id="SSF111369">
    <property type="entry name" value="HlyD-like secretion proteins"/>
    <property type="match status" value="2"/>
</dbReference>
<feature type="coiled-coil region" evidence="6">
    <location>
        <begin position="154"/>
        <end position="181"/>
    </location>
</feature>
<dbReference type="InterPro" id="IPR058634">
    <property type="entry name" value="AaeA-lik-b-barrel"/>
</dbReference>
<keyword evidence="3 7" id="KW-0812">Transmembrane</keyword>
<comment type="subcellular location">
    <subcellularLocation>
        <location evidence="1">Membrane</location>
        <topology evidence="1">Single-pass membrane protein</topology>
    </subcellularLocation>
</comment>
<evidence type="ECO:0000256" key="6">
    <source>
        <dbReference type="SAM" id="Coils"/>
    </source>
</evidence>
<keyword evidence="5 7" id="KW-0472">Membrane</keyword>
<dbReference type="HOGENOM" id="CLU_018816_15_3_6"/>
<evidence type="ECO:0000256" key="4">
    <source>
        <dbReference type="ARBA" id="ARBA00022989"/>
    </source>
</evidence>
<evidence type="ECO:0000259" key="8">
    <source>
        <dbReference type="Pfam" id="PF25917"/>
    </source>
</evidence>
<evidence type="ECO:0000259" key="9">
    <source>
        <dbReference type="Pfam" id="PF25963"/>
    </source>
</evidence>
<evidence type="ECO:0000313" key="10">
    <source>
        <dbReference type="EMBL" id="EAQ98410.1"/>
    </source>
</evidence>
<dbReference type="AlphaFoldDB" id="A4A5W3"/>
<comment type="caution">
    <text evidence="10">The sequence shown here is derived from an EMBL/GenBank/DDBJ whole genome shotgun (WGS) entry which is preliminary data.</text>
</comment>
<feature type="transmembrane region" description="Helical" evidence="7">
    <location>
        <begin position="20"/>
        <end position="36"/>
    </location>
</feature>
<evidence type="ECO:0000256" key="1">
    <source>
        <dbReference type="ARBA" id="ARBA00004167"/>
    </source>
</evidence>
<dbReference type="Pfam" id="PF25917">
    <property type="entry name" value="BSH_RND"/>
    <property type="match status" value="1"/>
</dbReference>
<dbReference type="Proteomes" id="UP000019205">
    <property type="component" value="Chromosome"/>
</dbReference>
<feature type="domain" description="Multidrug resistance protein MdtA-like barrel-sandwich hybrid" evidence="8">
    <location>
        <begin position="55"/>
        <end position="238"/>
    </location>
</feature>
<comment type="similarity">
    <text evidence="2">Belongs to the membrane fusion protein (MFP) (TC 8.A.1) family.</text>
</comment>